<dbReference type="Proteomes" id="UP000636800">
    <property type="component" value="Chromosome 2"/>
</dbReference>
<sequence length="652" mass="71872">MAVVTGSFSIREYAARGRAELGFHKCWPFSCEGEDAPSLPPISVRRFRWWADVVVAARSEALHEMEACPYNTSSAPESEIVAGNEMVEVKTPSPLAKPMDDEDSKAAPGSPSRVEGRRPSKGKLRNPKKRSIVELFATAPQVAVAVSEDETDDGNGGCRGKEGKEVDAVVVEHKGDIELSTKTKKETKQSKMRRKRRKRKKGIPEGHKVELRDWVKEKMCPKISSVYSSMLQHPLCRRRIKSAKSPVRSQRKSNSMKAIRIKHREMQTSKLMSRNQVVGKKLHIRRAYKNQEKHIAARRSRKIISARAAKLAKLYCKSNRHVTFSTKDDILEHSKTCSSMNYPRLKSLCHVISDAFVASSVMNHSSTIADGPDAIDRPQMVNSGENGSPAGVLDRIEAFSYESIQLNDSHAKANQPPTVNSSIRNCSGPEKASFAVMFDLNHAVETSGDLDDLSPTTNFSPSFICSDNHSCRGTIHSKDLNSAALIHLEASLPIASDTSLVPTRHDKFVSVSDSKSSPTLINNPSSASRLIASNLSNVRQYHTHVHAMMNNCHQIEENQSAHLCPSMGLLSSVCYSMGSKGLAESGLTQELGSLCKSKCSEDFIGLPLNSQGELIQLSSGTKFSEICRRQNTELCSLVMVYLLINKLSLIAE</sequence>
<feature type="region of interest" description="Disordered" evidence="1">
    <location>
        <begin position="182"/>
        <end position="205"/>
    </location>
</feature>
<protein>
    <submittedName>
        <fullName evidence="2">Uncharacterized protein</fullName>
    </submittedName>
</protein>
<evidence type="ECO:0000256" key="1">
    <source>
        <dbReference type="SAM" id="MobiDB-lite"/>
    </source>
</evidence>
<accession>A0A835RJT1</accession>
<organism evidence="2 3">
    <name type="scientific">Vanilla planifolia</name>
    <name type="common">Vanilla</name>
    <dbReference type="NCBI Taxonomy" id="51239"/>
    <lineage>
        <taxon>Eukaryota</taxon>
        <taxon>Viridiplantae</taxon>
        <taxon>Streptophyta</taxon>
        <taxon>Embryophyta</taxon>
        <taxon>Tracheophyta</taxon>
        <taxon>Spermatophyta</taxon>
        <taxon>Magnoliopsida</taxon>
        <taxon>Liliopsida</taxon>
        <taxon>Asparagales</taxon>
        <taxon>Orchidaceae</taxon>
        <taxon>Vanilloideae</taxon>
        <taxon>Vanilleae</taxon>
        <taxon>Vanilla</taxon>
    </lineage>
</organism>
<name>A0A835RJT1_VANPL</name>
<dbReference type="OrthoDB" id="1915848at2759"/>
<feature type="compositionally biased region" description="Basic residues" evidence="1">
    <location>
        <begin position="119"/>
        <end position="130"/>
    </location>
</feature>
<comment type="caution">
    <text evidence="2">The sequence shown here is derived from an EMBL/GenBank/DDBJ whole genome shotgun (WGS) entry which is preliminary data.</text>
</comment>
<dbReference type="PANTHER" id="PTHR36892">
    <property type="entry name" value="OS01G0201800 PROTEIN"/>
    <property type="match status" value="1"/>
</dbReference>
<feature type="compositionally biased region" description="Basic residues" evidence="1">
    <location>
        <begin position="190"/>
        <end position="201"/>
    </location>
</feature>
<dbReference type="PANTHER" id="PTHR36892:SF1">
    <property type="entry name" value="OS05G0518200 PROTEIN"/>
    <property type="match status" value="1"/>
</dbReference>
<keyword evidence="3" id="KW-1185">Reference proteome</keyword>
<reference evidence="2 3" key="1">
    <citation type="journal article" date="2020" name="Nat. Food">
        <title>A phased Vanilla planifolia genome enables genetic improvement of flavour and production.</title>
        <authorList>
            <person name="Hasing T."/>
            <person name="Tang H."/>
            <person name="Brym M."/>
            <person name="Khazi F."/>
            <person name="Huang T."/>
            <person name="Chambers A.H."/>
        </authorList>
    </citation>
    <scope>NUCLEOTIDE SEQUENCE [LARGE SCALE GENOMIC DNA]</scope>
    <source>
        <tissue evidence="2">Leaf</tissue>
    </source>
</reference>
<dbReference type="AlphaFoldDB" id="A0A835RJT1"/>
<evidence type="ECO:0000313" key="3">
    <source>
        <dbReference type="Proteomes" id="UP000636800"/>
    </source>
</evidence>
<gene>
    <name evidence="2" type="ORF">HPP92_005186</name>
</gene>
<proteinExistence type="predicted"/>
<feature type="region of interest" description="Disordered" evidence="1">
    <location>
        <begin position="92"/>
        <end position="130"/>
    </location>
</feature>
<dbReference type="EMBL" id="JADCNL010000002">
    <property type="protein sequence ID" value="KAG0491788.1"/>
    <property type="molecule type" value="Genomic_DNA"/>
</dbReference>
<evidence type="ECO:0000313" key="2">
    <source>
        <dbReference type="EMBL" id="KAG0491788.1"/>
    </source>
</evidence>